<evidence type="ECO:0000259" key="2">
    <source>
        <dbReference type="Pfam" id="PF13690"/>
    </source>
</evidence>
<dbReference type="PANTHER" id="PTHR39452:SF1">
    <property type="entry name" value="CHEY-P PHOSPHATASE CHEX"/>
    <property type="match status" value="1"/>
</dbReference>
<dbReference type="InterPro" id="IPR038756">
    <property type="entry name" value="CheX-like"/>
</dbReference>
<dbReference type="Proteomes" id="UP000182412">
    <property type="component" value="Unassembled WGS sequence"/>
</dbReference>
<dbReference type="EMBL" id="FNJQ01000008">
    <property type="protein sequence ID" value="SDP17511.1"/>
    <property type="molecule type" value="Genomic_DNA"/>
</dbReference>
<dbReference type="AlphaFoldDB" id="A0A1H0QJE1"/>
<dbReference type="Gene3D" id="3.40.1550.10">
    <property type="entry name" value="CheC-like"/>
    <property type="match status" value="1"/>
</dbReference>
<dbReference type="OrthoDB" id="9788100at2"/>
<dbReference type="EMBL" id="FNQG01000005">
    <property type="protein sequence ID" value="SDZ96044.1"/>
    <property type="molecule type" value="Genomic_DNA"/>
</dbReference>
<name>A0A1H0QJE1_SELRU</name>
<dbReference type="InterPro" id="IPR028976">
    <property type="entry name" value="CheC-like_sf"/>
</dbReference>
<dbReference type="Pfam" id="PF13690">
    <property type="entry name" value="CheX"/>
    <property type="match status" value="1"/>
</dbReference>
<evidence type="ECO:0000313" key="6">
    <source>
        <dbReference type="Proteomes" id="UP000183469"/>
    </source>
</evidence>
<dbReference type="PANTHER" id="PTHR39452">
    <property type="entry name" value="CHEY-P PHOSPHATASE CHEX"/>
    <property type="match status" value="1"/>
</dbReference>
<protein>
    <submittedName>
        <fullName evidence="3">Chemotaxis protein CheX</fullName>
    </submittedName>
</protein>
<sequence>MDAKLVNPFVDAFTSVMPQMGFPEPKRLKMGVKTKNAVSLGVSVIVGFTKQIRGNVVYNMSEDTAKFIASTMMMGMPVAEFDAMAQSAISEMSNMLTANAATNLTGMGLEVDISTPSLSIGENFQVKISDENYLTVEMDLAGHVVELDIAVEQQ</sequence>
<evidence type="ECO:0000313" key="5">
    <source>
        <dbReference type="Proteomes" id="UP000182412"/>
    </source>
</evidence>
<keyword evidence="1" id="KW-0145">Chemotaxis</keyword>
<dbReference type="InterPro" id="IPR028051">
    <property type="entry name" value="CheX-like_dom"/>
</dbReference>
<evidence type="ECO:0000313" key="3">
    <source>
        <dbReference type="EMBL" id="SDP17511.1"/>
    </source>
</evidence>
<organism evidence="3 5">
    <name type="scientific">Selenomonas ruminantium</name>
    <dbReference type="NCBI Taxonomy" id="971"/>
    <lineage>
        <taxon>Bacteria</taxon>
        <taxon>Bacillati</taxon>
        <taxon>Bacillota</taxon>
        <taxon>Negativicutes</taxon>
        <taxon>Selenomonadales</taxon>
        <taxon>Selenomonadaceae</taxon>
        <taxon>Selenomonas</taxon>
    </lineage>
</organism>
<proteinExistence type="predicted"/>
<dbReference type="RefSeq" id="WP_074571861.1">
    <property type="nucleotide sequence ID" value="NZ_FNJQ01000008.1"/>
</dbReference>
<accession>A0A1H0QJE1</accession>
<gene>
    <name evidence="3" type="ORF">SAMN05216366_10842</name>
    <name evidence="4" type="ORF">SAMN05660648_01383</name>
</gene>
<feature type="domain" description="Chemotaxis phosphatase CheX-like" evidence="2">
    <location>
        <begin position="42"/>
        <end position="136"/>
    </location>
</feature>
<evidence type="ECO:0000313" key="4">
    <source>
        <dbReference type="EMBL" id="SDZ96044.1"/>
    </source>
</evidence>
<evidence type="ECO:0000256" key="1">
    <source>
        <dbReference type="ARBA" id="ARBA00022500"/>
    </source>
</evidence>
<dbReference type="CDD" id="cd17906">
    <property type="entry name" value="CheX"/>
    <property type="match status" value="1"/>
</dbReference>
<dbReference type="Proteomes" id="UP000183469">
    <property type="component" value="Unassembled WGS sequence"/>
</dbReference>
<dbReference type="GO" id="GO:0006935">
    <property type="term" value="P:chemotaxis"/>
    <property type="evidence" value="ECO:0007669"/>
    <property type="project" value="UniProtKB-KW"/>
</dbReference>
<dbReference type="SUPFAM" id="SSF103039">
    <property type="entry name" value="CheC-like"/>
    <property type="match status" value="1"/>
</dbReference>
<reference evidence="5 6" key="1">
    <citation type="submission" date="2016-10" db="EMBL/GenBank/DDBJ databases">
        <authorList>
            <person name="de Groot N.N."/>
        </authorList>
    </citation>
    <scope>NUCLEOTIDE SEQUENCE [LARGE SCALE GENOMIC DNA]</scope>
    <source>
        <strain evidence="4 6">DSM 2872</strain>
        <strain evidence="3 5">S137</strain>
    </source>
</reference>